<dbReference type="EMBL" id="JAJEWP010000006">
    <property type="protein sequence ID" value="MCC2617857.1"/>
    <property type="molecule type" value="Genomic_DNA"/>
</dbReference>
<reference evidence="1 2" key="1">
    <citation type="submission" date="2021-10" db="EMBL/GenBank/DDBJ databases">
        <title>Draft genome of Aestuariibacter halophilus JC2043.</title>
        <authorList>
            <person name="Emsley S.A."/>
            <person name="Pfannmuller K.M."/>
            <person name="Ushijima B."/>
            <person name="Saw J.H."/>
            <person name="Videau P."/>
        </authorList>
    </citation>
    <scope>NUCLEOTIDE SEQUENCE [LARGE SCALE GENOMIC DNA]</scope>
    <source>
        <strain evidence="1 2">JC2043</strain>
    </source>
</reference>
<name>A0ABS8GB87_9ALTE</name>
<gene>
    <name evidence="1" type="ORF">LJ739_16515</name>
</gene>
<accession>A0ABS8GB87</accession>
<evidence type="ECO:0000313" key="1">
    <source>
        <dbReference type="EMBL" id="MCC2617857.1"/>
    </source>
</evidence>
<organism evidence="1 2">
    <name type="scientific">Fluctibacter halophilus</name>
    <dbReference type="NCBI Taxonomy" id="226011"/>
    <lineage>
        <taxon>Bacteria</taxon>
        <taxon>Pseudomonadati</taxon>
        <taxon>Pseudomonadota</taxon>
        <taxon>Gammaproteobacteria</taxon>
        <taxon>Alteromonadales</taxon>
        <taxon>Alteromonadaceae</taxon>
        <taxon>Fluctibacter</taxon>
    </lineage>
</organism>
<sequence length="63" mass="6780">MQDSKTNSKSNTIKQIDGKYLCHIYGGTQNHQSVSDASVCPLLRGAESADHSTPQKPPKPIGL</sequence>
<protein>
    <submittedName>
        <fullName evidence="1">Uncharacterized protein</fullName>
    </submittedName>
</protein>
<proteinExistence type="predicted"/>
<dbReference type="RefSeq" id="WP_229162256.1">
    <property type="nucleotide sequence ID" value="NZ_JAJEWP010000006.1"/>
</dbReference>
<keyword evidence="2" id="KW-1185">Reference proteome</keyword>
<dbReference type="Proteomes" id="UP001520878">
    <property type="component" value="Unassembled WGS sequence"/>
</dbReference>
<evidence type="ECO:0000313" key="2">
    <source>
        <dbReference type="Proteomes" id="UP001520878"/>
    </source>
</evidence>
<comment type="caution">
    <text evidence="1">The sequence shown here is derived from an EMBL/GenBank/DDBJ whole genome shotgun (WGS) entry which is preliminary data.</text>
</comment>